<dbReference type="Proteomes" id="UP000485058">
    <property type="component" value="Unassembled WGS sequence"/>
</dbReference>
<sequence length="36" mass="4211">MKNRAMNQDSKAKFLALGVDCQETYEMQARPCWGWC</sequence>
<name>A0A699YGT8_HAELA</name>
<comment type="caution">
    <text evidence="1">The sequence shown here is derived from an EMBL/GenBank/DDBJ whole genome shotgun (WGS) entry which is preliminary data.</text>
</comment>
<accession>A0A699YGT8</accession>
<protein>
    <submittedName>
        <fullName evidence="1">Uncharacterized protein</fullName>
    </submittedName>
</protein>
<organism evidence="1 2">
    <name type="scientific">Haematococcus lacustris</name>
    <name type="common">Green alga</name>
    <name type="synonym">Haematococcus pluvialis</name>
    <dbReference type="NCBI Taxonomy" id="44745"/>
    <lineage>
        <taxon>Eukaryota</taxon>
        <taxon>Viridiplantae</taxon>
        <taxon>Chlorophyta</taxon>
        <taxon>core chlorophytes</taxon>
        <taxon>Chlorophyceae</taxon>
        <taxon>CS clade</taxon>
        <taxon>Chlamydomonadales</taxon>
        <taxon>Haematococcaceae</taxon>
        <taxon>Haematococcus</taxon>
    </lineage>
</organism>
<dbReference type="AlphaFoldDB" id="A0A699YGT8"/>
<evidence type="ECO:0000313" key="1">
    <source>
        <dbReference type="EMBL" id="GFH06154.1"/>
    </source>
</evidence>
<keyword evidence="2" id="KW-1185">Reference proteome</keyword>
<gene>
    <name evidence="1" type="ORF">HaLaN_00734</name>
</gene>
<evidence type="ECO:0000313" key="2">
    <source>
        <dbReference type="Proteomes" id="UP000485058"/>
    </source>
</evidence>
<reference evidence="1 2" key="1">
    <citation type="submission" date="2020-02" db="EMBL/GenBank/DDBJ databases">
        <title>Draft genome sequence of Haematococcus lacustris strain NIES-144.</title>
        <authorList>
            <person name="Morimoto D."/>
            <person name="Nakagawa S."/>
            <person name="Yoshida T."/>
            <person name="Sawayama S."/>
        </authorList>
    </citation>
    <scope>NUCLEOTIDE SEQUENCE [LARGE SCALE GENOMIC DNA]</scope>
    <source>
        <strain evidence="1 2">NIES-144</strain>
    </source>
</reference>
<dbReference type="EMBL" id="BLLF01000024">
    <property type="protein sequence ID" value="GFH06154.1"/>
    <property type="molecule type" value="Genomic_DNA"/>
</dbReference>
<proteinExistence type="predicted"/>